<keyword evidence="1" id="KW-0812">Transmembrane</keyword>
<evidence type="ECO:0000313" key="3">
    <source>
        <dbReference type="Proteomes" id="UP000198949"/>
    </source>
</evidence>
<keyword evidence="1" id="KW-1133">Transmembrane helix</keyword>
<name>A0A1G7D7D9_9ACTN</name>
<proteinExistence type="predicted"/>
<reference evidence="3" key="1">
    <citation type="submission" date="2016-10" db="EMBL/GenBank/DDBJ databases">
        <authorList>
            <person name="Varghese N."/>
            <person name="Submissions S."/>
        </authorList>
    </citation>
    <scope>NUCLEOTIDE SEQUENCE [LARGE SCALE GENOMIC DNA]</scope>
    <source>
        <strain evidence="3">CGMCC 4.3516</strain>
    </source>
</reference>
<organism evidence="2 3">
    <name type="scientific">Glycomyces harbinensis</name>
    <dbReference type="NCBI Taxonomy" id="58114"/>
    <lineage>
        <taxon>Bacteria</taxon>
        <taxon>Bacillati</taxon>
        <taxon>Actinomycetota</taxon>
        <taxon>Actinomycetes</taxon>
        <taxon>Glycomycetales</taxon>
        <taxon>Glycomycetaceae</taxon>
        <taxon>Glycomyces</taxon>
    </lineage>
</organism>
<keyword evidence="1" id="KW-0472">Membrane</keyword>
<protein>
    <recommendedName>
        <fullName evidence="4">PH domain-containing protein</fullName>
    </recommendedName>
</protein>
<dbReference type="OrthoDB" id="5187679at2"/>
<gene>
    <name evidence="2" type="ORF">SAMN05216270_12313</name>
</gene>
<dbReference type="EMBL" id="FNAD01000023">
    <property type="protein sequence ID" value="SDE46685.1"/>
    <property type="molecule type" value="Genomic_DNA"/>
</dbReference>
<dbReference type="RefSeq" id="WP_091040384.1">
    <property type="nucleotide sequence ID" value="NZ_FNAD01000023.1"/>
</dbReference>
<evidence type="ECO:0008006" key="4">
    <source>
        <dbReference type="Google" id="ProtNLM"/>
    </source>
</evidence>
<sequence>MRRSSEWVVVERSSPTRRISSLALYSLACAAVIAALIGLVHTEPGTLDSGEPNPVAALPGFFTIMALLGATCFLVPLVRPPRLTVNHFGLRVRPSFGKNLLIPWSNVEELAAIHVGSRRRGTSYLLFAADVYLGRGGSDRPGFIGRSVLREANRATEGLVAGFDLAVRCKDFAPEPQQLLARLASYAPGHVQVVDRL</sequence>
<feature type="transmembrane region" description="Helical" evidence="1">
    <location>
        <begin position="60"/>
        <end position="78"/>
    </location>
</feature>
<keyword evidence="3" id="KW-1185">Reference proteome</keyword>
<evidence type="ECO:0000256" key="1">
    <source>
        <dbReference type="SAM" id="Phobius"/>
    </source>
</evidence>
<accession>A0A1G7D7D9</accession>
<dbReference type="AlphaFoldDB" id="A0A1G7D7D9"/>
<dbReference type="Proteomes" id="UP000198949">
    <property type="component" value="Unassembled WGS sequence"/>
</dbReference>
<feature type="transmembrane region" description="Helical" evidence="1">
    <location>
        <begin position="21"/>
        <end position="40"/>
    </location>
</feature>
<evidence type="ECO:0000313" key="2">
    <source>
        <dbReference type="EMBL" id="SDE46685.1"/>
    </source>
</evidence>